<dbReference type="GO" id="GO:0004057">
    <property type="term" value="F:arginyl-tRNA--protein transferase activity"/>
    <property type="evidence" value="ECO:0007669"/>
    <property type="project" value="UniProtKB-EC"/>
</dbReference>
<evidence type="ECO:0000256" key="1">
    <source>
        <dbReference type="PIRNR" id="PIRNR037207"/>
    </source>
</evidence>
<comment type="similarity">
    <text evidence="1">Belongs to the R-transferase family.</text>
</comment>
<dbReference type="Pfam" id="PF04377">
    <property type="entry name" value="ATE_C"/>
    <property type="match status" value="1"/>
</dbReference>
<evidence type="ECO:0000256" key="2">
    <source>
        <dbReference type="SAM" id="MobiDB-lite"/>
    </source>
</evidence>
<dbReference type="Proteomes" id="UP001324427">
    <property type="component" value="Unassembled WGS sequence"/>
</dbReference>
<evidence type="ECO:0000259" key="3">
    <source>
        <dbReference type="Pfam" id="PF04377"/>
    </source>
</evidence>
<feature type="compositionally biased region" description="Acidic residues" evidence="2">
    <location>
        <begin position="279"/>
        <end position="294"/>
    </location>
</feature>
<comment type="function">
    <text evidence="1">Involved in the post-translational conjugation of arginine to the N-terminal aspartate or glutamate of a protein. This arginylation is required for degradation of the protein via the ubiquitin pathway.</text>
</comment>
<dbReference type="SUPFAM" id="SSF55729">
    <property type="entry name" value="Acyl-CoA N-acyltransferases (Nat)"/>
    <property type="match status" value="1"/>
</dbReference>
<reference evidence="4 5" key="1">
    <citation type="submission" date="2021-11" db="EMBL/GenBank/DDBJ databases">
        <title>Black yeast isolated from Biological Soil Crust.</title>
        <authorList>
            <person name="Kurbessoian T."/>
        </authorList>
    </citation>
    <scope>NUCLEOTIDE SEQUENCE [LARGE SCALE GENOMIC DNA]</scope>
    <source>
        <strain evidence="4 5">CCFEE 5522</strain>
    </source>
</reference>
<keyword evidence="5" id="KW-1185">Reference proteome</keyword>
<dbReference type="EMBL" id="JAVFHQ010000063">
    <property type="protein sequence ID" value="KAK4540644.1"/>
    <property type="molecule type" value="Genomic_DNA"/>
</dbReference>
<dbReference type="PANTHER" id="PTHR21367:SF1">
    <property type="entry name" value="ARGINYL-TRNA--PROTEIN TRANSFERASE 1"/>
    <property type="match status" value="1"/>
</dbReference>
<dbReference type="AlphaFoldDB" id="A0AAV9J6K5"/>
<dbReference type="GO" id="GO:0005737">
    <property type="term" value="C:cytoplasm"/>
    <property type="evidence" value="ECO:0007669"/>
    <property type="project" value="TreeGrafter"/>
</dbReference>
<evidence type="ECO:0000313" key="4">
    <source>
        <dbReference type="EMBL" id="KAK4540644.1"/>
    </source>
</evidence>
<sequence>MDRGWRRLPAAELKPSRDQRQTLNRWNRFVLGEKYLKEVSAKHPKSKAEKKRENNTFDLASAVHEGEVAQLRPDIEPEHKFEVTLEPDTLTEEKYALFADYQRHVHHEGEGDISRAGFKRFLCSSPLHQHVEPGGKKLGSYHQCYRLDGRLVAMGVLDLLPHGVSGVYFLYHHDFEKWSFGKLSALRETVLALEGGYEYYYMGYYIHGCKKMRYKGDYKPQFVLDFHSLQWDLLDEEMRSLMDRRKYASMSNERQRQARLQEHAGRVHCGDKSPTLTETTDESAEASATADEEEQVRHPVPVDAFNSGLSLLELGMPGVLSLDELRAEVDLETMKVYLGQGGIHEMQDIVSWRDGNETNTKSIKGTIAEFAAAAGPAIASGIVCDFSRPGA</sequence>
<keyword evidence="1" id="KW-0833">Ubl conjugation pathway</keyword>
<accession>A0AAV9J6K5</accession>
<dbReference type="InterPro" id="IPR016181">
    <property type="entry name" value="Acyl_CoA_acyltransferase"/>
</dbReference>
<keyword evidence="1" id="KW-0808">Transferase</keyword>
<gene>
    <name evidence="4" type="ORF">LTR36_008975</name>
</gene>
<protein>
    <recommendedName>
        <fullName evidence="1">Arginyl-tRNA--protein transferase 1</fullName>
        <shortName evidence="1">Arginyltransferase 1</shortName>
        <shortName evidence="1">R-transferase 1</shortName>
        <ecNumber evidence="1">2.3.2.8</ecNumber>
    </recommendedName>
    <alternativeName>
        <fullName evidence="1">Arginine-tRNA--protein transferase 1</fullName>
    </alternativeName>
</protein>
<dbReference type="PANTHER" id="PTHR21367">
    <property type="entry name" value="ARGININE-TRNA-PROTEIN TRANSFERASE 1"/>
    <property type="match status" value="1"/>
</dbReference>
<feature type="domain" description="N-end rule aminoacyl transferase C-terminal" evidence="3">
    <location>
        <begin position="93"/>
        <end position="224"/>
    </location>
</feature>
<dbReference type="PIRSF" id="PIRSF037207">
    <property type="entry name" value="ATE1_euk"/>
    <property type="match status" value="1"/>
</dbReference>
<organism evidence="4 5">
    <name type="scientific">Oleoguttula mirabilis</name>
    <dbReference type="NCBI Taxonomy" id="1507867"/>
    <lineage>
        <taxon>Eukaryota</taxon>
        <taxon>Fungi</taxon>
        <taxon>Dikarya</taxon>
        <taxon>Ascomycota</taxon>
        <taxon>Pezizomycotina</taxon>
        <taxon>Dothideomycetes</taxon>
        <taxon>Dothideomycetidae</taxon>
        <taxon>Mycosphaerellales</taxon>
        <taxon>Teratosphaeriaceae</taxon>
        <taxon>Oleoguttula</taxon>
    </lineage>
</organism>
<dbReference type="InterPro" id="IPR007472">
    <property type="entry name" value="N-end_Aminoacyl_Trfase_C"/>
</dbReference>
<dbReference type="EC" id="2.3.2.8" evidence="1"/>
<name>A0AAV9J6K5_9PEZI</name>
<evidence type="ECO:0000313" key="5">
    <source>
        <dbReference type="Proteomes" id="UP001324427"/>
    </source>
</evidence>
<proteinExistence type="inferred from homology"/>
<keyword evidence="1" id="KW-0012">Acyltransferase</keyword>
<feature type="compositionally biased region" description="Basic and acidic residues" evidence="2">
    <location>
        <begin position="253"/>
        <end position="271"/>
    </location>
</feature>
<comment type="catalytic activity">
    <reaction evidence="1">
        <text>an N-terminal L-alpha-aminoacyl-[protein] + L-arginyl-tRNA(Arg) = an N-terminal L-arginyl-L-aminoacyl-[protein] + tRNA(Arg) + H(+)</text>
        <dbReference type="Rhea" id="RHEA:10208"/>
        <dbReference type="Rhea" id="RHEA-COMP:9658"/>
        <dbReference type="Rhea" id="RHEA-COMP:9673"/>
        <dbReference type="Rhea" id="RHEA-COMP:10636"/>
        <dbReference type="Rhea" id="RHEA-COMP:10638"/>
        <dbReference type="ChEBI" id="CHEBI:15378"/>
        <dbReference type="ChEBI" id="CHEBI:78442"/>
        <dbReference type="ChEBI" id="CHEBI:78513"/>
        <dbReference type="ChEBI" id="CHEBI:78597"/>
        <dbReference type="ChEBI" id="CHEBI:83562"/>
        <dbReference type="EC" id="2.3.2.8"/>
    </reaction>
</comment>
<dbReference type="InterPro" id="IPR017137">
    <property type="entry name" value="Arg-tRNA-P_Trfase_1_euk"/>
</dbReference>
<feature type="region of interest" description="Disordered" evidence="2">
    <location>
        <begin position="252"/>
        <end position="296"/>
    </location>
</feature>
<dbReference type="InterPro" id="IPR030700">
    <property type="entry name" value="N-end_Aminoacyl_Trfase"/>
</dbReference>
<comment type="caution">
    <text evidence="4">The sequence shown here is derived from an EMBL/GenBank/DDBJ whole genome shotgun (WGS) entry which is preliminary data.</text>
</comment>